<dbReference type="InterPro" id="IPR002220">
    <property type="entry name" value="DapA-like"/>
</dbReference>
<accession>A0ABP8AA86</accession>
<organism evidence="4 5">
    <name type="scientific">Gryllotalpicola koreensis</name>
    <dbReference type="NCBI Taxonomy" id="993086"/>
    <lineage>
        <taxon>Bacteria</taxon>
        <taxon>Bacillati</taxon>
        <taxon>Actinomycetota</taxon>
        <taxon>Actinomycetes</taxon>
        <taxon>Micrococcales</taxon>
        <taxon>Microbacteriaceae</taxon>
        <taxon>Gryllotalpicola</taxon>
    </lineage>
</organism>
<name>A0ABP8AA86_9MICO</name>
<evidence type="ECO:0000256" key="3">
    <source>
        <dbReference type="PIRNR" id="PIRNR001365"/>
    </source>
</evidence>
<keyword evidence="5" id="KW-1185">Reference proteome</keyword>
<reference evidence="5" key="1">
    <citation type="journal article" date="2019" name="Int. J. Syst. Evol. Microbiol.">
        <title>The Global Catalogue of Microorganisms (GCM) 10K type strain sequencing project: providing services to taxonomists for standard genome sequencing and annotation.</title>
        <authorList>
            <consortium name="The Broad Institute Genomics Platform"/>
            <consortium name="The Broad Institute Genome Sequencing Center for Infectious Disease"/>
            <person name="Wu L."/>
            <person name="Ma J."/>
        </authorList>
    </citation>
    <scope>NUCLEOTIDE SEQUENCE [LARGE SCALE GENOMIC DNA]</scope>
    <source>
        <strain evidence="5">JCM 17591</strain>
    </source>
</reference>
<dbReference type="PANTHER" id="PTHR12128">
    <property type="entry name" value="DIHYDRODIPICOLINATE SYNTHASE"/>
    <property type="match status" value="1"/>
</dbReference>
<dbReference type="SUPFAM" id="SSF51569">
    <property type="entry name" value="Aldolase"/>
    <property type="match status" value="1"/>
</dbReference>
<protein>
    <submittedName>
        <fullName evidence="4">4-hydroxy-tetrahydrodipicolinate synthase</fullName>
    </submittedName>
</protein>
<gene>
    <name evidence="4" type="primary">dapA_2</name>
    <name evidence="4" type="ORF">GCM10022287_34270</name>
</gene>
<evidence type="ECO:0000256" key="2">
    <source>
        <dbReference type="ARBA" id="ARBA00023239"/>
    </source>
</evidence>
<evidence type="ECO:0000256" key="1">
    <source>
        <dbReference type="ARBA" id="ARBA00007592"/>
    </source>
</evidence>
<dbReference type="EMBL" id="BAABBW010000005">
    <property type="protein sequence ID" value="GAA4180432.1"/>
    <property type="molecule type" value="Genomic_DNA"/>
</dbReference>
<dbReference type="PANTHER" id="PTHR12128:SF66">
    <property type="entry name" value="4-HYDROXY-2-OXOGLUTARATE ALDOLASE, MITOCHONDRIAL"/>
    <property type="match status" value="1"/>
</dbReference>
<proteinExistence type="inferred from homology"/>
<evidence type="ECO:0000313" key="4">
    <source>
        <dbReference type="EMBL" id="GAA4180432.1"/>
    </source>
</evidence>
<dbReference type="SMART" id="SM01130">
    <property type="entry name" value="DHDPS"/>
    <property type="match status" value="1"/>
</dbReference>
<dbReference type="CDD" id="cd00408">
    <property type="entry name" value="DHDPS-like"/>
    <property type="match status" value="1"/>
</dbReference>
<comment type="caution">
    <text evidence="4">The sequence shown here is derived from an EMBL/GenBank/DDBJ whole genome shotgun (WGS) entry which is preliminary data.</text>
</comment>
<keyword evidence="2 3" id="KW-0456">Lyase</keyword>
<dbReference type="Proteomes" id="UP001501079">
    <property type="component" value="Unassembled WGS sequence"/>
</dbReference>
<sequence length="311" mass="33548">MSHSYSKSHNGVQLDLSGIIPPMVTAFDPETEELDEDLIRAEVEYLISTGVHTICIGGSTGEGQGLSEDETYRLNKAVVDQAAGRVKVIGGVIADTTIEAIRKGEAARRAGVSSLQVTPPHYLWVPSVAGLVQHFTRIGDAVELPILIYNVIPWVDIDVHAMNSIVDDAPWVLGVKQSGGDMHKVADMMALLHDKVPITTGIDDLLYPTFALGVDGAVTCMTAVFPRETSELHAAVQAGDHDRALAMHRRLLPVWRSIEGPNMTANAKYALSLLGRNNGVSRSPILAPDEGRRSRIREALKSARLLEPAGV</sequence>
<evidence type="ECO:0000313" key="5">
    <source>
        <dbReference type="Proteomes" id="UP001501079"/>
    </source>
</evidence>
<dbReference type="Gene3D" id="3.20.20.70">
    <property type="entry name" value="Aldolase class I"/>
    <property type="match status" value="1"/>
</dbReference>
<comment type="similarity">
    <text evidence="1 3">Belongs to the DapA family.</text>
</comment>
<dbReference type="PIRSF" id="PIRSF001365">
    <property type="entry name" value="DHDPS"/>
    <property type="match status" value="1"/>
</dbReference>
<dbReference type="InterPro" id="IPR013785">
    <property type="entry name" value="Aldolase_TIM"/>
</dbReference>
<dbReference type="PRINTS" id="PR00146">
    <property type="entry name" value="DHPICSNTHASE"/>
</dbReference>
<dbReference type="Pfam" id="PF00701">
    <property type="entry name" value="DHDPS"/>
    <property type="match status" value="1"/>
</dbReference>